<keyword evidence="3" id="KW-1185">Reference proteome</keyword>
<dbReference type="Proteomes" id="UP000830631">
    <property type="component" value="Chromosome"/>
</dbReference>
<evidence type="ECO:0000313" key="2">
    <source>
        <dbReference type="EMBL" id="UPL17247.1"/>
    </source>
</evidence>
<proteinExistence type="predicted"/>
<evidence type="ECO:0000313" key="3">
    <source>
        <dbReference type="Proteomes" id="UP000830631"/>
    </source>
</evidence>
<dbReference type="InterPro" id="IPR027417">
    <property type="entry name" value="P-loop_NTPase"/>
</dbReference>
<organism evidence="2 3">
    <name type="scientific">Microbacterium aurugineum</name>
    <dbReference type="NCBI Taxonomy" id="2851642"/>
    <lineage>
        <taxon>Bacteria</taxon>
        <taxon>Bacillati</taxon>
        <taxon>Actinomycetota</taxon>
        <taxon>Actinomycetes</taxon>
        <taxon>Micrococcales</taxon>
        <taxon>Microbacteriaceae</taxon>
        <taxon>Microbacterium</taxon>
    </lineage>
</organism>
<dbReference type="InterPro" id="IPR007111">
    <property type="entry name" value="NACHT_NTPase"/>
</dbReference>
<dbReference type="PANTHER" id="PTHR46844">
    <property type="entry name" value="SLR5058 PROTEIN"/>
    <property type="match status" value="1"/>
</dbReference>
<name>A0ABY4IZ24_9MICO</name>
<dbReference type="Gene3D" id="3.40.50.300">
    <property type="entry name" value="P-loop containing nucleotide triphosphate hydrolases"/>
    <property type="match status" value="1"/>
</dbReference>
<dbReference type="PANTHER" id="PTHR46844:SF1">
    <property type="entry name" value="SLR5058 PROTEIN"/>
    <property type="match status" value="1"/>
</dbReference>
<dbReference type="PROSITE" id="PS50837">
    <property type="entry name" value="NACHT"/>
    <property type="match status" value="1"/>
</dbReference>
<evidence type="ECO:0000259" key="1">
    <source>
        <dbReference type="PROSITE" id="PS50837"/>
    </source>
</evidence>
<dbReference type="EMBL" id="CP078078">
    <property type="protein sequence ID" value="UPL17247.1"/>
    <property type="molecule type" value="Genomic_DNA"/>
</dbReference>
<protein>
    <submittedName>
        <fullName evidence="2">NACHT domain-containing protein</fullName>
    </submittedName>
</protein>
<reference evidence="2 3" key="1">
    <citation type="submission" date="2021-06" db="EMBL/GenBank/DDBJ databases">
        <title>Genome-based taxonomic framework of Microbacterium strains isolated from marine environment, the description of four new species and reclassification of four preexisting species.</title>
        <authorList>
            <person name="Lee S.D."/>
            <person name="Kim S.-M."/>
            <person name="Byeon Y.-S."/>
            <person name="Yang H.L."/>
            <person name="Kim I.S."/>
        </authorList>
    </citation>
    <scope>NUCLEOTIDE SEQUENCE [LARGE SCALE GENOMIC DNA]</scope>
    <source>
        <strain evidence="2 3">KSW4-10</strain>
    </source>
</reference>
<gene>
    <name evidence="2" type="ORF">KV397_05490</name>
</gene>
<dbReference type="Pfam" id="PF05729">
    <property type="entry name" value="NACHT"/>
    <property type="match status" value="1"/>
</dbReference>
<sequence>MDPIIAVFLQAIDLGVSLAGEARARKGAKDASALFRGLRSLDSDSLSASLSKVRLAGMLGSTLKAQDAKRALANPQLSRLVTELIFVSLVAEDKESADMVKDSLRLVVANTVRSTASQEDANNFGLQLASAFEELCVAAAEKVIQNSPDAFVAFQQTGLLRRATAILQNISDHHEAVVRVTNAATARERDRFISDYRKSCAEKHGYITPPDFKTSRKLPMEQLYVPPRISSNRRSVHAGNLSVEQFMTSIDRTVVLGDPGGGKSTLSGYIASRLARDKAGPVPFHVVLREFAAHGQRLSIVDYIEHQMGPGYEVKMEAGVVRDLLLTGKALVIFDGLDELLNAGQRREMQQRVELFSIQYPHAPVLVTSRRVGYEQAQLDGAIFSTYHLGSFEQEQVAEYAVKWFSAQDEFTEQKADERATAFVEQSAAVLDLRRNPLMLSLMCILFRGENYIPKNRPDVYSKCATLLFDQWDGTRGIEVPLQARDHVDAAMKYIAFEFLQSDAHDTGITERVLVQMMSNYLYSAGALENEDQAEKAAREFVDYCSGRAWVFTDAGSTGDGEPIYTFTHRTFMEYFAAVHLTRITDTPEALASRLLPQIAAEEWDVVAQLAVQQVNFSTESGSARALAAILKDGRKRTPENRANVLYFVVRCLAFAIVPVSLVRQIATACVSFALTTKLARRERHEMRPLLGLRVYADDREASIAAQQVQDDLSSAITDPATREISRWILLRLLLLSQTASLAPISPVDPAWETLLVDLAHQQRNLLVAEEPLDAPAASLLAWHGVLEDKLALEIIRDPALPFWARYFEDDNVASWSSANASGSRLFIKYAASTRTRLRPEQHAWVLTLASAFLEDFSVLPRVMPGLFSRRVSLRRNVGTTAETVEDIDIRVADAALLSVLGNAELIGGSSRHTRERTVHMVLGVFAAEDGGSPLEALKAFATAGVRDIAEKWEAGEVSIFHTERGSEDVDVLFEFSSDVYSDEQVAPD</sequence>
<accession>A0ABY4IZ24</accession>
<dbReference type="SUPFAM" id="SSF52540">
    <property type="entry name" value="P-loop containing nucleoside triphosphate hydrolases"/>
    <property type="match status" value="1"/>
</dbReference>
<feature type="domain" description="NACHT" evidence="1">
    <location>
        <begin position="251"/>
        <end position="448"/>
    </location>
</feature>